<dbReference type="OrthoDB" id="9811121at2"/>
<accession>A0A1Y5R679</accession>
<dbReference type="Proteomes" id="UP000193200">
    <property type="component" value="Unassembled WGS sequence"/>
</dbReference>
<dbReference type="AlphaFoldDB" id="A0A1Y5R679"/>
<proteinExistence type="inferred from homology"/>
<name>A0A1Y5R679_9PROT</name>
<dbReference type="PANTHER" id="PTHR23088">
    <property type="entry name" value="NITRILASE-RELATED"/>
    <property type="match status" value="1"/>
</dbReference>
<evidence type="ECO:0000256" key="1">
    <source>
        <dbReference type="ARBA" id="ARBA00010613"/>
    </source>
</evidence>
<dbReference type="InterPro" id="IPR003010">
    <property type="entry name" value="C-N_Hydrolase"/>
</dbReference>
<dbReference type="PROSITE" id="PS01227">
    <property type="entry name" value="UPF0012"/>
    <property type="match status" value="1"/>
</dbReference>
<dbReference type="FunCoup" id="A0A1Y5R679">
    <property type="interactions" value="445"/>
</dbReference>
<comment type="similarity">
    <text evidence="1">Belongs to the carbon-nitrogen hydrolase superfamily. NIT1/NIT2 family.</text>
</comment>
<feature type="domain" description="CN hydrolase" evidence="3">
    <location>
        <begin position="9"/>
        <end position="256"/>
    </location>
</feature>
<dbReference type="SUPFAM" id="SSF56317">
    <property type="entry name" value="Carbon-nitrogen hydrolase"/>
    <property type="match status" value="1"/>
</dbReference>
<protein>
    <submittedName>
        <fullName evidence="4">2-oxoglutaramate amidase</fullName>
        <ecNumber evidence="4">3.5.1.111</ecNumber>
    </submittedName>
</protein>
<dbReference type="InParanoid" id="A0A1Y5R679"/>
<dbReference type="PANTHER" id="PTHR23088:SF27">
    <property type="entry name" value="DEAMINATED GLUTATHIONE AMIDASE"/>
    <property type="match status" value="1"/>
</dbReference>
<evidence type="ECO:0000256" key="2">
    <source>
        <dbReference type="ARBA" id="ARBA00022801"/>
    </source>
</evidence>
<dbReference type="EC" id="3.5.1.111" evidence="4"/>
<reference evidence="4 5" key="1">
    <citation type="submission" date="2017-03" db="EMBL/GenBank/DDBJ databases">
        <authorList>
            <person name="Afonso C.L."/>
            <person name="Miller P.J."/>
            <person name="Scott M.A."/>
            <person name="Spackman E."/>
            <person name="Goraichik I."/>
            <person name="Dimitrov K.M."/>
            <person name="Suarez D.L."/>
            <person name="Swayne D.E."/>
        </authorList>
    </citation>
    <scope>NUCLEOTIDE SEQUENCE [LARGE SCALE GENOMIC DNA]</scope>
    <source>
        <strain evidence="4 5">CECT 7691</strain>
    </source>
</reference>
<dbReference type="Gene3D" id="3.60.110.10">
    <property type="entry name" value="Carbon-nitrogen hydrolase"/>
    <property type="match status" value="1"/>
</dbReference>
<dbReference type="InterPro" id="IPR045254">
    <property type="entry name" value="Nit1/2_C-N_Hydrolase"/>
</dbReference>
<organism evidence="4 5">
    <name type="scientific">Oceanibacterium hippocampi</name>
    <dbReference type="NCBI Taxonomy" id="745714"/>
    <lineage>
        <taxon>Bacteria</taxon>
        <taxon>Pseudomonadati</taxon>
        <taxon>Pseudomonadota</taxon>
        <taxon>Alphaproteobacteria</taxon>
        <taxon>Sneathiellales</taxon>
        <taxon>Sneathiellaceae</taxon>
        <taxon>Oceanibacterium</taxon>
    </lineage>
</organism>
<dbReference type="CDD" id="cd07572">
    <property type="entry name" value="nit"/>
    <property type="match status" value="1"/>
</dbReference>
<evidence type="ECO:0000313" key="4">
    <source>
        <dbReference type="EMBL" id="SLN10211.1"/>
    </source>
</evidence>
<dbReference type="GO" id="GO:0106008">
    <property type="term" value="F:2-oxoglutaramate amidase activity"/>
    <property type="evidence" value="ECO:0007669"/>
    <property type="project" value="UniProtKB-EC"/>
</dbReference>
<dbReference type="EMBL" id="FWFR01000001">
    <property type="protein sequence ID" value="SLN10211.1"/>
    <property type="molecule type" value="Genomic_DNA"/>
</dbReference>
<dbReference type="Pfam" id="PF00795">
    <property type="entry name" value="CN_hydrolase"/>
    <property type="match status" value="1"/>
</dbReference>
<dbReference type="InterPro" id="IPR001110">
    <property type="entry name" value="UPF0012_CS"/>
</dbReference>
<dbReference type="PROSITE" id="PS50263">
    <property type="entry name" value="CN_HYDROLASE"/>
    <property type="match status" value="1"/>
</dbReference>
<dbReference type="InterPro" id="IPR036526">
    <property type="entry name" value="C-N_Hydrolase_sf"/>
</dbReference>
<evidence type="ECO:0000313" key="5">
    <source>
        <dbReference type="Proteomes" id="UP000193200"/>
    </source>
</evidence>
<evidence type="ECO:0000259" key="3">
    <source>
        <dbReference type="PROSITE" id="PS50263"/>
    </source>
</evidence>
<keyword evidence="5" id="KW-1185">Reference proteome</keyword>
<gene>
    <name evidence="4" type="ORF">OCH7691_00020</name>
</gene>
<keyword evidence="2 4" id="KW-0378">Hydrolase</keyword>
<sequence>MPDQAGQSFTAACVQINGSADWRENLEATSALIREAKLGGADLVATPEVTNMLGGGRRTREEARPQDDDPSLASYRTLAAELKIWLLLGSLTLKKQDDERLANRSFLIGPDGAIAASYDKIHMFDVALENGETHRESKNFAPGDTAVLADLPWGRLGLSVCYDVRFPHLYRRLAKGGADILSVPAAFTRTTGEAHWHVLLRARAIENGAFVIAPAQCGSHADGRQTYGHSLIVAPWGEVLADGGTEPGLILATIETGEIGKARRRVPSLENDRAITGPAERPTRAAE</sequence>
<dbReference type="RefSeq" id="WP_085881405.1">
    <property type="nucleotide sequence ID" value="NZ_FWFR01000001.1"/>
</dbReference>